<feature type="non-terminal residue" evidence="1">
    <location>
        <position position="10"/>
    </location>
</feature>
<gene>
    <name evidence="1" type="ORF">CEXT_239681</name>
</gene>
<reference evidence="1 2" key="1">
    <citation type="submission" date="2021-06" db="EMBL/GenBank/DDBJ databases">
        <title>Caerostris extrusa draft genome.</title>
        <authorList>
            <person name="Kono N."/>
            <person name="Arakawa K."/>
        </authorList>
    </citation>
    <scope>NUCLEOTIDE SEQUENCE [LARGE SCALE GENOMIC DNA]</scope>
</reference>
<dbReference type="Proteomes" id="UP001054945">
    <property type="component" value="Unassembled WGS sequence"/>
</dbReference>
<sequence>MVWCNRTGFR</sequence>
<evidence type="ECO:0000313" key="1">
    <source>
        <dbReference type="EMBL" id="GIY52959.1"/>
    </source>
</evidence>
<protein>
    <submittedName>
        <fullName evidence="1">Uncharacterized protein</fullName>
    </submittedName>
</protein>
<organism evidence="1 2">
    <name type="scientific">Caerostris extrusa</name>
    <name type="common">Bark spider</name>
    <name type="synonym">Caerostris bankana</name>
    <dbReference type="NCBI Taxonomy" id="172846"/>
    <lineage>
        <taxon>Eukaryota</taxon>
        <taxon>Metazoa</taxon>
        <taxon>Ecdysozoa</taxon>
        <taxon>Arthropoda</taxon>
        <taxon>Chelicerata</taxon>
        <taxon>Arachnida</taxon>
        <taxon>Araneae</taxon>
        <taxon>Araneomorphae</taxon>
        <taxon>Entelegynae</taxon>
        <taxon>Araneoidea</taxon>
        <taxon>Araneidae</taxon>
        <taxon>Caerostris</taxon>
    </lineage>
</organism>
<name>A0AAV4U5C0_CAEEX</name>
<proteinExistence type="predicted"/>
<evidence type="ECO:0000313" key="2">
    <source>
        <dbReference type="Proteomes" id="UP001054945"/>
    </source>
</evidence>
<dbReference type="EMBL" id="BPLR01012311">
    <property type="protein sequence ID" value="GIY52959.1"/>
    <property type="molecule type" value="Genomic_DNA"/>
</dbReference>
<keyword evidence="2" id="KW-1185">Reference proteome</keyword>
<comment type="caution">
    <text evidence="1">The sequence shown here is derived from an EMBL/GenBank/DDBJ whole genome shotgun (WGS) entry which is preliminary data.</text>
</comment>
<accession>A0AAV4U5C0</accession>